<comment type="caution">
    <text evidence="3">The sequence shown here is derived from an EMBL/GenBank/DDBJ whole genome shotgun (WGS) entry which is preliminary data.</text>
</comment>
<evidence type="ECO:0000313" key="4">
    <source>
        <dbReference type="Proteomes" id="UP000309550"/>
    </source>
</evidence>
<feature type="domain" description="TNase-like" evidence="2">
    <location>
        <begin position="1"/>
        <end position="96"/>
    </location>
</feature>
<dbReference type="InterPro" id="IPR035437">
    <property type="entry name" value="SNase_OB-fold_sf"/>
</dbReference>
<dbReference type="Proteomes" id="UP000309550">
    <property type="component" value="Unassembled WGS sequence"/>
</dbReference>
<dbReference type="AlphaFoldDB" id="A0A5S3P619"/>
<name>A0A5S3P619_9RHOB</name>
<dbReference type="PROSITE" id="PS50830">
    <property type="entry name" value="TNASE_3"/>
    <property type="match status" value="1"/>
</dbReference>
<organism evidence="3 4">
    <name type="scientific">Sulfitobacter sabulilitoris</name>
    <dbReference type="NCBI Taxonomy" id="2562655"/>
    <lineage>
        <taxon>Bacteria</taxon>
        <taxon>Pseudomonadati</taxon>
        <taxon>Pseudomonadota</taxon>
        <taxon>Alphaproteobacteria</taxon>
        <taxon>Rhodobacterales</taxon>
        <taxon>Roseobacteraceae</taxon>
        <taxon>Sulfitobacter</taxon>
    </lineage>
</organism>
<keyword evidence="4" id="KW-1185">Reference proteome</keyword>
<evidence type="ECO:0000256" key="1">
    <source>
        <dbReference type="SAM" id="MobiDB-lite"/>
    </source>
</evidence>
<accession>A0A5S3P619</accession>
<reference evidence="3 4" key="1">
    <citation type="submission" date="2019-05" db="EMBL/GenBank/DDBJ databases">
        <title>Sulfitobacter sabulilitoris sp. nov., isolated from a marine sand.</title>
        <authorList>
            <person name="Yoon J.-H."/>
        </authorList>
    </citation>
    <scope>NUCLEOTIDE SEQUENCE [LARGE SCALE GENOMIC DNA]</scope>
    <source>
        <strain evidence="3 4">HSMS-29</strain>
    </source>
</reference>
<protein>
    <submittedName>
        <fullName evidence="3">Thermonuclease family protein</fullName>
    </submittedName>
</protein>
<dbReference type="RefSeq" id="WP_138663863.1">
    <property type="nucleotide sequence ID" value="NZ_VANS01000018.1"/>
</dbReference>
<feature type="region of interest" description="Disordered" evidence="1">
    <location>
        <begin position="113"/>
        <end position="143"/>
    </location>
</feature>
<proteinExistence type="predicted"/>
<sequence>MIRVVDGDTFDVGAIRVRLHGIDAPESDQTCARPDGTPWACGAWVNAQVAARYGGRQARCTAVDTDRYGRVVARCKTAGADIGQALVSDGLAFAYRRYSMAYDLDEKGAAISGRGLHGSTLQRPADHRRATASPADAAPGHKASCRIKGNVSSKGARIFHSPGQKHYAATRISAARGERWFCTAAEARAAGWRPARR</sequence>
<dbReference type="SMART" id="SM00318">
    <property type="entry name" value="SNc"/>
    <property type="match status" value="1"/>
</dbReference>
<dbReference type="Pfam" id="PF00565">
    <property type="entry name" value="SNase"/>
    <property type="match status" value="1"/>
</dbReference>
<evidence type="ECO:0000259" key="2">
    <source>
        <dbReference type="PROSITE" id="PS50830"/>
    </source>
</evidence>
<dbReference type="InterPro" id="IPR016071">
    <property type="entry name" value="Staphylococal_nuclease_OB-fold"/>
</dbReference>
<dbReference type="SUPFAM" id="SSF50199">
    <property type="entry name" value="Staphylococcal nuclease"/>
    <property type="match status" value="1"/>
</dbReference>
<dbReference type="OrthoDB" id="9805504at2"/>
<gene>
    <name evidence="3" type="ORF">FDT80_18780</name>
</gene>
<evidence type="ECO:0000313" key="3">
    <source>
        <dbReference type="EMBL" id="TMM48624.1"/>
    </source>
</evidence>
<dbReference type="Gene3D" id="2.40.50.90">
    <property type="match status" value="1"/>
</dbReference>
<dbReference type="EMBL" id="VANS01000018">
    <property type="protein sequence ID" value="TMM48624.1"/>
    <property type="molecule type" value="Genomic_DNA"/>
</dbReference>